<dbReference type="GO" id="GO:0006355">
    <property type="term" value="P:regulation of DNA-templated transcription"/>
    <property type="evidence" value="ECO:0007669"/>
    <property type="project" value="InterPro"/>
</dbReference>
<dbReference type="CDD" id="cd06170">
    <property type="entry name" value="LuxR_C_like"/>
    <property type="match status" value="1"/>
</dbReference>
<dbReference type="AlphaFoldDB" id="A0AAU7AZ08"/>
<accession>A0AAU7AZ08</accession>
<gene>
    <name evidence="4" type="ORF">DSM112329_03753</name>
</gene>
<dbReference type="GO" id="GO:0003677">
    <property type="term" value="F:DNA binding"/>
    <property type="evidence" value="ECO:0007669"/>
    <property type="project" value="InterPro"/>
</dbReference>
<dbReference type="Pfam" id="PF13191">
    <property type="entry name" value="AAA_16"/>
    <property type="match status" value="1"/>
</dbReference>
<dbReference type="InterPro" id="IPR000792">
    <property type="entry name" value="Tscrpt_reg_LuxR_C"/>
</dbReference>
<dbReference type="Pfam" id="PF00196">
    <property type="entry name" value="GerE"/>
    <property type="match status" value="1"/>
</dbReference>
<dbReference type="PANTHER" id="PTHR16305">
    <property type="entry name" value="TESTICULAR SOLUBLE ADENYLYL CYCLASE"/>
    <property type="match status" value="1"/>
</dbReference>
<sequence>MPELLERDGPQAALSDAVAAGAAGAGTLVVVHGPAGIGKTTLLAQARADAEGRGLRVLHARGSDFERSFTFGVIRTLFERVVRGLAPVEQETLLDGAAAPAAVALGLSTEGTVDPSPGLFEALYWVVAGLCEREPLVLVVDDAQWVDAPSLRALAFLASRVHEHPLVLLVGIRDGEDCDDAPALAAIQAAAPDLPLAPLGAATVARIVADVAGEDLAPGAADAIYLATRGNPMFVMQAAQLARDRGAHDAAEPWSARAVAVVVLTRVAALGAAAAAVAGAVAIFGDGIGVAPVAAFTGLDLAEVERAAGELAAAGLLEAGGGGLAVAHPLMGEALRSDGGPRALALAHARAADVLRAAGEEPERFAAHLLRTLPAGDPAVARSLADAARDAARRGAPAAAIDFLLRARQEPPAPQDDQPIRRQLGIAQARAGRFADAAASLADVTGDAAAPLTTVVSYTTSAANTGTIGSVSDILHDAADQQDDPERRLELRSLAHCHSWYVAAADRRPFDLPPADTLAGTTIGERLALAAHSTFHAAAPSMAESVQVARRALGDGALTQQGPGFAWLAVNPLDVLVMAGQIADVDRELAAMDAVAQATASATTRTAAIWVHIVRSLQCGDLPAALAMAATIERFMAATPDGEPNHTARLLFAYRLEATLAHHGPAAADALMTAEGDPSARVAAGDVAAYWALPPAALLHLAQHRVPEAVAAARTHRAFVADRGGHVLPVWWEGALPLALAAAGETPEALALAEEGVAREQRHGVPARVAGALRVLARVDVPQSVGLLQEAVALHEEDPYMRLERAAALVDLGLALRRAGQRTDARAALERGAEAATGCQALPLAARAREELATLGARPRKLQFSGIESLTASERRTVDLVVQGRTNRQVAEELFVTAKTVEAHLGSAYRKLDINSRRDLAGALAGSTT</sequence>
<dbReference type="SUPFAM" id="SSF46894">
    <property type="entry name" value="C-terminal effector domain of the bipartite response regulators"/>
    <property type="match status" value="1"/>
</dbReference>
<dbReference type="PRINTS" id="PR00038">
    <property type="entry name" value="HTHLUXR"/>
</dbReference>
<evidence type="ECO:0000256" key="1">
    <source>
        <dbReference type="ARBA" id="ARBA00022741"/>
    </source>
</evidence>
<feature type="domain" description="HTH luxR-type" evidence="3">
    <location>
        <begin position="863"/>
        <end position="928"/>
    </location>
</feature>
<evidence type="ECO:0000259" key="3">
    <source>
        <dbReference type="PROSITE" id="PS50043"/>
    </source>
</evidence>
<dbReference type="EMBL" id="CP114014">
    <property type="protein sequence ID" value="XAY06875.1"/>
    <property type="molecule type" value="Genomic_DNA"/>
</dbReference>
<dbReference type="SMART" id="SM00421">
    <property type="entry name" value="HTH_LUXR"/>
    <property type="match status" value="1"/>
</dbReference>
<dbReference type="Gene3D" id="1.10.10.10">
    <property type="entry name" value="Winged helix-like DNA-binding domain superfamily/Winged helix DNA-binding domain"/>
    <property type="match status" value="1"/>
</dbReference>
<dbReference type="RefSeq" id="WP_354698089.1">
    <property type="nucleotide sequence ID" value="NZ_CP114014.1"/>
</dbReference>
<keyword evidence="1" id="KW-0547">Nucleotide-binding</keyword>
<dbReference type="GO" id="GO:0005737">
    <property type="term" value="C:cytoplasm"/>
    <property type="evidence" value="ECO:0007669"/>
    <property type="project" value="TreeGrafter"/>
</dbReference>
<dbReference type="PROSITE" id="PS50043">
    <property type="entry name" value="HTH_LUXR_2"/>
    <property type="match status" value="1"/>
</dbReference>
<keyword evidence="2" id="KW-0067">ATP-binding</keyword>
<dbReference type="InterPro" id="IPR036388">
    <property type="entry name" value="WH-like_DNA-bd_sf"/>
</dbReference>
<dbReference type="InterPro" id="IPR027417">
    <property type="entry name" value="P-loop_NTPase"/>
</dbReference>
<dbReference type="GO" id="GO:0004016">
    <property type="term" value="F:adenylate cyclase activity"/>
    <property type="evidence" value="ECO:0007669"/>
    <property type="project" value="TreeGrafter"/>
</dbReference>
<proteinExistence type="predicted"/>
<name>A0AAU7AZ08_9ACTN</name>
<evidence type="ECO:0000256" key="2">
    <source>
        <dbReference type="ARBA" id="ARBA00022840"/>
    </source>
</evidence>
<dbReference type="PANTHER" id="PTHR16305:SF35">
    <property type="entry name" value="TRANSCRIPTIONAL ACTIVATOR DOMAIN"/>
    <property type="match status" value="1"/>
</dbReference>
<protein>
    <recommendedName>
        <fullName evidence="3">HTH luxR-type domain-containing protein</fullName>
    </recommendedName>
</protein>
<dbReference type="SUPFAM" id="SSF52540">
    <property type="entry name" value="P-loop containing nucleoside triphosphate hydrolases"/>
    <property type="match status" value="1"/>
</dbReference>
<dbReference type="InterPro" id="IPR016032">
    <property type="entry name" value="Sig_transdc_resp-reg_C-effctor"/>
</dbReference>
<evidence type="ECO:0000313" key="4">
    <source>
        <dbReference type="EMBL" id="XAY06875.1"/>
    </source>
</evidence>
<dbReference type="GO" id="GO:0005524">
    <property type="term" value="F:ATP binding"/>
    <property type="evidence" value="ECO:0007669"/>
    <property type="project" value="UniProtKB-KW"/>
</dbReference>
<dbReference type="PROSITE" id="PS00622">
    <property type="entry name" value="HTH_LUXR_1"/>
    <property type="match status" value="1"/>
</dbReference>
<reference evidence="4" key="1">
    <citation type="submission" date="2022-12" db="EMBL/GenBank/DDBJ databases">
        <title>Paraconexibacter alkalitolerans sp. nov. and Baekduia alba sp. nov., isolated from soil and emended description of the genera Paraconexibacter (Chun et al., 2020) and Baekduia (An et al., 2020).</title>
        <authorList>
            <person name="Vieira S."/>
            <person name="Huber K.J."/>
            <person name="Geppert A."/>
            <person name="Wolf J."/>
            <person name="Neumann-Schaal M."/>
            <person name="Muesken M."/>
            <person name="Overmann J."/>
        </authorList>
    </citation>
    <scope>NUCLEOTIDE SEQUENCE</scope>
    <source>
        <strain evidence="4">AEG42_29</strain>
    </source>
</reference>
<dbReference type="KEGG" id="parq:DSM112329_03753"/>
<dbReference type="InterPro" id="IPR041664">
    <property type="entry name" value="AAA_16"/>
</dbReference>
<organism evidence="4">
    <name type="scientific">Paraconexibacter sp. AEG42_29</name>
    <dbReference type="NCBI Taxonomy" id="2997339"/>
    <lineage>
        <taxon>Bacteria</taxon>
        <taxon>Bacillati</taxon>
        <taxon>Actinomycetota</taxon>
        <taxon>Thermoleophilia</taxon>
        <taxon>Solirubrobacterales</taxon>
        <taxon>Paraconexibacteraceae</taxon>
        <taxon>Paraconexibacter</taxon>
    </lineage>
</organism>